<dbReference type="AlphaFoldDB" id="A0A4Q7ZCV3"/>
<feature type="domain" description="Alanine racemase N-terminal" evidence="5">
    <location>
        <begin position="8"/>
        <end position="226"/>
    </location>
</feature>
<dbReference type="GO" id="GO:0030170">
    <property type="term" value="F:pyridoxal phosphate binding"/>
    <property type="evidence" value="ECO:0007669"/>
    <property type="project" value="UniProtKB-UniRule"/>
</dbReference>
<dbReference type="InterPro" id="IPR011078">
    <property type="entry name" value="PyrdxlP_homeostasis"/>
</dbReference>
<reference evidence="6 7" key="1">
    <citation type="submission" date="2019-02" db="EMBL/GenBank/DDBJ databases">
        <title>Genomic Encyclopedia of Type Strains, Phase IV (KMG-IV): sequencing the most valuable type-strain genomes for metagenomic binning, comparative biology and taxonomic classification.</title>
        <authorList>
            <person name="Goeker M."/>
        </authorList>
    </citation>
    <scope>NUCLEOTIDE SEQUENCE [LARGE SCALE GENOMIC DNA]</scope>
    <source>
        <strain evidence="6 7">DSM 105135</strain>
    </source>
</reference>
<gene>
    <name evidence="6" type="ORF">EV700_0686</name>
</gene>
<dbReference type="PANTHER" id="PTHR10146:SF14">
    <property type="entry name" value="PYRIDOXAL PHOSPHATE HOMEOSTASIS PROTEIN"/>
    <property type="match status" value="1"/>
</dbReference>
<dbReference type="PIRSF" id="PIRSF004848">
    <property type="entry name" value="YBL036c_PLPDEIII"/>
    <property type="match status" value="1"/>
</dbReference>
<organism evidence="6 7">
    <name type="scientific">Fluviicoccus keumensis</name>
    <dbReference type="NCBI Taxonomy" id="1435465"/>
    <lineage>
        <taxon>Bacteria</taxon>
        <taxon>Pseudomonadati</taxon>
        <taxon>Pseudomonadota</taxon>
        <taxon>Gammaproteobacteria</taxon>
        <taxon>Moraxellales</taxon>
        <taxon>Moraxellaceae</taxon>
        <taxon>Fluviicoccus</taxon>
    </lineage>
</organism>
<dbReference type="PANTHER" id="PTHR10146">
    <property type="entry name" value="PROLINE SYNTHETASE CO-TRANSCRIBED BACTERIAL HOMOLOG PROTEIN"/>
    <property type="match status" value="1"/>
</dbReference>
<dbReference type="Pfam" id="PF01168">
    <property type="entry name" value="Ala_racemase_N"/>
    <property type="match status" value="1"/>
</dbReference>
<proteinExistence type="inferred from homology"/>
<dbReference type="HAMAP" id="MF_02087">
    <property type="entry name" value="PLP_homeostasis"/>
    <property type="match status" value="1"/>
</dbReference>
<keyword evidence="7" id="KW-1185">Reference proteome</keyword>
<evidence type="ECO:0000256" key="1">
    <source>
        <dbReference type="ARBA" id="ARBA00022898"/>
    </source>
</evidence>
<dbReference type="Gene3D" id="3.20.20.10">
    <property type="entry name" value="Alanine racemase"/>
    <property type="match status" value="1"/>
</dbReference>
<dbReference type="InterPro" id="IPR001608">
    <property type="entry name" value="Ala_racemase_N"/>
</dbReference>
<dbReference type="EMBL" id="SHKX01000010">
    <property type="protein sequence ID" value="RZU47719.1"/>
    <property type="molecule type" value="Genomic_DNA"/>
</dbReference>
<accession>A0A4Q7ZCV3</accession>
<dbReference type="CDD" id="cd06824">
    <property type="entry name" value="PLPDE_III_Yggs_like"/>
    <property type="match status" value="1"/>
</dbReference>
<feature type="modified residue" description="N6-(pyridoxal phosphate)lysine" evidence="2 3">
    <location>
        <position position="36"/>
    </location>
</feature>
<name>A0A4Q7ZCV3_9GAMM</name>
<evidence type="ECO:0000256" key="3">
    <source>
        <dbReference type="PIRSR" id="PIRSR004848-1"/>
    </source>
</evidence>
<dbReference type="SUPFAM" id="SSF51419">
    <property type="entry name" value="PLP-binding barrel"/>
    <property type="match status" value="1"/>
</dbReference>
<evidence type="ECO:0000259" key="5">
    <source>
        <dbReference type="Pfam" id="PF01168"/>
    </source>
</evidence>
<sequence length="236" mass="25448">MTDIPFQLEAVRNRITAACRLSGRPPESVRLLAVSKTRTAAEVERAMAAGQLAFGENYVQEAVDKIRTLSHLPLEWHLIGPLQSNKTAEVAAHFAWVHSVDRLKIARRLSEQRPAGLPPLNICLQVNIDDEDSKSGCAPEDVEALARAVLSLPNVRLRGLMTIPRPGNTPAFAALSALRDRLLANIPALAASGFDTLSMGMSDDLEPAIAAGSTLVRVGTAIFGERATRKQETQAT</sequence>
<evidence type="ECO:0000313" key="7">
    <source>
        <dbReference type="Proteomes" id="UP000292423"/>
    </source>
</evidence>
<keyword evidence="1 2" id="KW-0663">Pyridoxal phosphate</keyword>
<dbReference type="InterPro" id="IPR029066">
    <property type="entry name" value="PLP-binding_barrel"/>
</dbReference>
<evidence type="ECO:0000256" key="2">
    <source>
        <dbReference type="HAMAP-Rule" id="MF_02087"/>
    </source>
</evidence>
<comment type="function">
    <text evidence="2">Pyridoxal 5'-phosphate (PLP)-binding protein, which is involved in PLP homeostasis.</text>
</comment>
<evidence type="ECO:0000256" key="4">
    <source>
        <dbReference type="RuleBase" id="RU004514"/>
    </source>
</evidence>
<comment type="similarity">
    <text evidence="2 4">Belongs to the pyridoxal phosphate-binding protein YggS/PROSC family.</text>
</comment>
<dbReference type="FunFam" id="3.20.20.10:FF:000018">
    <property type="entry name" value="Pyridoxal phosphate homeostasis protein"/>
    <property type="match status" value="1"/>
</dbReference>
<dbReference type="OrthoDB" id="9804072at2"/>
<dbReference type="RefSeq" id="WP_130410939.1">
    <property type="nucleotide sequence ID" value="NZ_SHKX01000010.1"/>
</dbReference>
<comment type="caution">
    <text evidence="6">The sequence shown here is derived from an EMBL/GenBank/DDBJ whole genome shotgun (WGS) entry which is preliminary data.</text>
</comment>
<dbReference type="Proteomes" id="UP000292423">
    <property type="component" value="Unassembled WGS sequence"/>
</dbReference>
<evidence type="ECO:0000313" key="6">
    <source>
        <dbReference type="EMBL" id="RZU47719.1"/>
    </source>
</evidence>
<dbReference type="NCBIfam" id="TIGR00044">
    <property type="entry name" value="YggS family pyridoxal phosphate-dependent enzyme"/>
    <property type="match status" value="1"/>
</dbReference>
<comment type="cofactor">
    <cofactor evidence="3">
        <name>pyridoxal 5'-phosphate</name>
        <dbReference type="ChEBI" id="CHEBI:597326"/>
    </cofactor>
</comment>
<protein>
    <recommendedName>
        <fullName evidence="2">Pyridoxal phosphate homeostasis protein</fullName>
        <shortName evidence="2">PLP homeostasis protein</shortName>
    </recommendedName>
</protein>